<dbReference type="EMBL" id="FOIJ01000043">
    <property type="protein sequence ID" value="SEU39348.1"/>
    <property type="molecule type" value="Genomic_DNA"/>
</dbReference>
<keyword evidence="2" id="KW-1185">Reference proteome</keyword>
<sequence length="128" mass="13915">MLTQTLTRAVRVFACAGPVDMRQGFDGLSAAVEQQLGGQVLQGDVFLFVGRSRRLAKVLYFDGTGLVLLTKRLFQGRFARPWPEAGEASVELTVSELSLFLEGCELAGRWKLSPPPFEEKTLAVGAGL</sequence>
<dbReference type="PANTHER" id="PTHR36455:SF1">
    <property type="entry name" value="BLR8292 PROTEIN"/>
    <property type="match status" value="1"/>
</dbReference>
<dbReference type="Proteomes" id="UP000199181">
    <property type="component" value="Unassembled WGS sequence"/>
</dbReference>
<dbReference type="PANTHER" id="PTHR36455">
    <property type="match status" value="1"/>
</dbReference>
<accession>A0A1I0LIG4</accession>
<dbReference type="AlphaFoldDB" id="A0A1I0LIG4"/>
<reference evidence="2" key="1">
    <citation type="submission" date="2016-10" db="EMBL/GenBank/DDBJ databases">
        <authorList>
            <person name="Varghese N."/>
            <person name="Submissions S."/>
        </authorList>
    </citation>
    <scope>NUCLEOTIDE SEQUENCE [LARGE SCALE GENOMIC DNA]</scope>
    <source>
        <strain evidence="2">DSM 16858</strain>
    </source>
</reference>
<dbReference type="InterPro" id="IPR008878">
    <property type="entry name" value="Transposase_IS66_Orf2"/>
</dbReference>
<evidence type="ECO:0000313" key="2">
    <source>
        <dbReference type="Proteomes" id="UP000199181"/>
    </source>
</evidence>
<name>A0A1I0LIG4_9BACT</name>
<dbReference type="Pfam" id="PF05717">
    <property type="entry name" value="TnpB_IS66"/>
    <property type="match status" value="1"/>
</dbReference>
<evidence type="ECO:0000313" key="1">
    <source>
        <dbReference type="EMBL" id="SEU39348.1"/>
    </source>
</evidence>
<protein>
    <submittedName>
        <fullName evidence="1">Transposase</fullName>
    </submittedName>
</protein>
<proteinExistence type="predicted"/>
<dbReference type="NCBIfam" id="NF033819">
    <property type="entry name" value="IS66_TnpB"/>
    <property type="match status" value="1"/>
</dbReference>
<dbReference type="RefSeq" id="WP_093526184.1">
    <property type="nucleotide sequence ID" value="NZ_FOIJ01000043.1"/>
</dbReference>
<gene>
    <name evidence="1" type="ORF">SAMN05443639_1432</name>
</gene>
<organism evidence="1 2">
    <name type="scientific">Stigmatella erecta</name>
    <dbReference type="NCBI Taxonomy" id="83460"/>
    <lineage>
        <taxon>Bacteria</taxon>
        <taxon>Pseudomonadati</taxon>
        <taxon>Myxococcota</taxon>
        <taxon>Myxococcia</taxon>
        <taxon>Myxococcales</taxon>
        <taxon>Cystobacterineae</taxon>
        <taxon>Archangiaceae</taxon>
        <taxon>Stigmatella</taxon>
    </lineage>
</organism>